<organism evidence="1 2">
    <name type="scientific">Kibdelosporangium aridum</name>
    <dbReference type="NCBI Taxonomy" id="2030"/>
    <lineage>
        <taxon>Bacteria</taxon>
        <taxon>Bacillati</taxon>
        <taxon>Actinomycetota</taxon>
        <taxon>Actinomycetes</taxon>
        <taxon>Pseudonocardiales</taxon>
        <taxon>Pseudonocardiaceae</taxon>
        <taxon>Kibdelosporangium</taxon>
    </lineage>
</organism>
<comment type="caution">
    <text evidence="1">The sequence shown here is derived from an EMBL/GenBank/DDBJ whole genome shotgun (WGS) entry which is preliminary data.</text>
</comment>
<protein>
    <submittedName>
        <fullName evidence="1">Uncharacterized protein</fullName>
    </submittedName>
</protein>
<dbReference type="Pfam" id="PF19953">
    <property type="entry name" value="EACC1"/>
    <property type="match status" value="1"/>
</dbReference>
<evidence type="ECO:0000313" key="1">
    <source>
        <dbReference type="EMBL" id="RSM83835.1"/>
    </source>
</evidence>
<gene>
    <name evidence="1" type="ORF">DMH04_21955</name>
</gene>
<reference evidence="1 2" key="1">
    <citation type="submission" date="2018-05" db="EMBL/GenBank/DDBJ databases">
        <title>Evolution of GPA BGCs.</title>
        <authorList>
            <person name="Waglechner N."/>
            <person name="Wright G.D."/>
        </authorList>
    </citation>
    <scope>NUCLEOTIDE SEQUENCE [LARGE SCALE GENOMIC DNA]</scope>
    <source>
        <strain evidence="1 2">A82846</strain>
    </source>
</reference>
<proteinExistence type="predicted"/>
<accession>A0A428Z7M7</accession>
<evidence type="ECO:0000313" key="2">
    <source>
        <dbReference type="Proteomes" id="UP000287547"/>
    </source>
</evidence>
<name>A0A428Z7M7_KIBAR</name>
<dbReference type="EMBL" id="QHKI01000018">
    <property type="protein sequence ID" value="RSM83835.1"/>
    <property type="molecule type" value="Genomic_DNA"/>
</dbReference>
<dbReference type="AlphaFoldDB" id="A0A428Z7M7"/>
<sequence length="119" mass="12703">MVPVTAAISVDGADDDLRALANWLRDEDELRGRVTLSSPPIEEGHMGPVLDAVVVVLTSATATTLIRSLKEWLIASRNAKKVTLKLTAQDGRKLELTCGSAEEAEAAMDAARKFLGETA</sequence>
<dbReference type="Proteomes" id="UP000287547">
    <property type="component" value="Unassembled WGS sequence"/>
</dbReference>
<dbReference type="InterPro" id="IPR045428">
    <property type="entry name" value="EACC1"/>
</dbReference>